<feature type="transmembrane region" description="Helical" evidence="7">
    <location>
        <begin position="137"/>
        <end position="162"/>
    </location>
</feature>
<organism evidence="9">
    <name type="scientific">Caldilineaceae bacterium SB0664_bin_27</name>
    <dbReference type="NCBI Taxonomy" id="2605260"/>
    <lineage>
        <taxon>Bacteria</taxon>
        <taxon>Bacillati</taxon>
        <taxon>Chloroflexota</taxon>
        <taxon>Caldilineae</taxon>
        <taxon>Caldilineales</taxon>
        <taxon>Caldilineaceae</taxon>
    </lineage>
</organism>
<dbReference type="Pfam" id="PF00528">
    <property type="entry name" value="BPD_transp_1"/>
    <property type="match status" value="1"/>
</dbReference>
<sequence length="321" mass="34983">MGQYVLRRILYWIPALLLLALSVYALAFFGAGDPIKLMFLREEGDVTYDAQRLDAIRREKGLDRPFLVQFGEYTWHLVQGDLGMSVISGRSVNDMVGATAPVSFQIGIATVILVAILGIPLGILAGLNHNNWIDNSILGSALFISGVPSYVVGPMLMVFLVLGLGIMKTTPYGWEGLFSKKAILPMFVMVFGSIAIIIRQTRSGVLEVLSEDYVRTARAKGVPEFMVIVRHMLRPVLTPVVTVLGQMLIGIVNGAIIVEKIFGIPGLGRLTIDFTYGVDYPVIVAITLIGAFLVMALNLLVDITYPLLDPRAAQAMTGVED</sequence>
<evidence type="ECO:0000259" key="8">
    <source>
        <dbReference type="PROSITE" id="PS50928"/>
    </source>
</evidence>
<dbReference type="EMBL" id="VXRG01000074">
    <property type="protein sequence ID" value="MXY93591.1"/>
    <property type="molecule type" value="Genomic_DNA"/>
</dbReference>
<comment type="subcellular location">
    <subcellularLocation>
        <location evidence="1 7">Cell membrane</location>
        <topology evidence="1 7">Multi-pass membrane protein</topology>
    </subcellularLocation>
</comment>
<name>A0A6B0YTE1_9CHLR</name>
<dbReference type="GO" id="GO:0005886">
    <property type="term" value="C:plasma membrane"/>
    <property type="evidence" value="ECO:0007669"/>
    <property type="project" value="UniProtKB-SubCell"/>
</dbReference>
<keyword evidence="4 7" id="KW-0812">Transmembrane</keyword>
<protein>
    <submittedName>
        <fullName evidence="9">ABC transporter permease</fullName>
    </submittedName>
</protein>
<keyword evidence="3" id="KW-1003">Cell membrane</keyword>
<dbReference type="CDD" id="cd06261">
    <property type="entry name" value="TM_PBP2"/>
    <property type="match status" value="1"/>
</dbReference>
<reference evidence="9" key="1">
    <citation type="submission" date="2019-09" db="EMBL/GenBank/DDBJ databases">
        <title>Characterisation of the sponge microbiome using genome-centric metagenomics.</title>
        <authorList>
            <person name="Engelberts J.P."/>
            <person name="Robbins S.J."/>
            <person name="De Goeij J.M."/>
            <person name="Aranda M."/>
            <person name="Bell S.C."/>
            <person name="Webster N.S."/>
        </authorList>
    </citation>
    <scope>NUCLEOTIDE SEQUENCE</scope>
    <source>
        <strain evidence="9">SB0664_bin_27</strain>
    </source>
</reference>
<feature type="transmembrane region" description="Helical" evidence="7">
    <location>
        <begin position="182"/>
        <end position="198"/>
    </location>
</feature>
<dbReference type="SUPFAM" id="SSF161098">
    <property type="entry name" value="MetI-like"/>
    <property type="match status" value="1"/>
</dbReference>
<evidence type="ECO:0000256" key="2">
    <source>
        <dbReference type="ARBA" id="ARBA00022448"/>
    </source>
</evidence>
<evidence type="ECO:0000256" key="4">
    <source>
        <dbReference type="ARBA" id="ARBA00022692"/>
    </source>
</evidence>
<accession>A0A6B0YTE1</accession>
<keyword evidence="5 7" id="KW-1133">Transmembrane helix</keyword>
<dbReference type="PANTHER" id="PTHR43163">
    <property type="entry name" value="DIPEPTIDE TRANSPORT SYSTEM PERMEASE PROTEIN DPPB-RELATED"/>
    <property type="match status" value="1"/>
</dbReference>
<evidence type="ECO:0000256" key="3">
    <source>
        <dbReference type="ARBA" id="ARBA00022475"/>
    </source>
</evidence>
<gene>
    <name evidence="9" type="ORF">F4Y42_09100</name>
</gene>
<dbReference type="PROSITE" id="PS50928">
    <property type="entry name" value="ABC_TM1"/>
    <property type="match status" value="1"/>
</dbReference>
<dbReference type="GO" id="GO:0055085">
    <property type="term" value="P:transmembrane transport"/>
    <property type="evidence" value="ECO:0007669"/>
    <property type="project" value="InterPro"/>
</dbReference>
<dbReference type="Gene3D" id="1.10.3720.10">
    <property type="entry name" value="MetI-like"/>
    <property type="match status" value="1"/>
</dbReference>
<dbReference type="InterPro" id="IPR035906">
    <property type="entry name" value="MetI-like_sf"/>
</dbReference>
<feature type="transmembrane region" description="Helical" evidence="7">
    <location>
        <begin position="102"/>
        <end position="125"/>
    </location>
</feature>
<feature type="transmembrane region" description="Helical" evidence="7">
    <location>
        <begin position="236"/>
        <end position="258"/>
    </location>
</feature>
<proteinExistence type="inferred from homology"/>
<comment type="caution">
    <text evidence="9">The sequence shown here is derived from an EMBL/GenBank/DDBJ whole genome shotgun (WGS) entry which is preliminary data.</text>
</comment>
<evidence type="ECO:0000256" key="5">
    <source>
        <dbReference type="ARBA" id="ARBA00022989"/>
    </source>
</evidence>
<evidence type="ECO:0000256" key="1">
    <source>
        <dbReference type="ARBA" id="ARBA00004651"/>
    </source>
</evidence>
<dbReference type="PANTHER" id="PTHR43163:SF3">
    <property type="entry name" value="PEPTIDE ABC TRANSPORTER PERMEASE PROTEIN"/>
    <property type="match status" value="1"/>
</dbReference>
<keyword evidence="6 7" id="KW-0472">Membrane</keyword>
<dbReference type="AlphaFoldDB" id="A0A6B0YTE1"/>
<evidence type="ECO:0000256" key="7">
    <source>
        <dbReference type="RuleBase" id="RU363032"/>
    </source>
</evidence>
<evidence type="ECO:0000313" key="9">
    <source>
        <dbReference type="EMBL" id="MXY93591.1"/>
    </source>
</evidence>
<feature type="transmembrane region" description="Helical" evidence="7">
    <location>
        <begin position="9"/>
        <end position="31"/>
    </location>
</feature>
<keyword evidence="2 7" id="KW-0813">Transport</keyword>
<comment type="similarity">
    <text evidence="7">Belongs to the binding-protein-dependent transport system permease family.</text>
</comment>
<feature type="transmembrane region" description="Helical" evidence="7">
    <location>
        <begin position="278"/>
        <end position="301"/>
    </location>
</feature>
<dbReference type="InterPro" id="IPR000515">
    <property type="entry name" value="MetI-like"/>
</dbReference>
<feature type="domain" description="ABC transmembrane type-1" evidence="8">
    <location>
        <begin position="100"/>
        <end position="301"/>
    </location>
</feature>
<evidence type="ECO:0000256" key="6">
    <source>
        <dbReference type="ARBA" id="ARBA00023136"/>
    </source>
</evidence>